<reference evidence="7 8" key="1">
    <citation type="submission" date="2023-03" db="EMBL/GenBank/DDBJ databases">
        <authorList>
            <person name="Shen W."/>
            <person name="Cai J."/>
        </authorList>
    </citation>
    <scope>NUCLEOTIDE SEQUENCE [LARGE SCALE GENOMIC DNA]</scope>
    <source>
        <strain evidence="7 8">D6-4</strain>
    </source>
</reference>
<gene>
    <name evidence="7" type="ORF">P7D85_06670</name>
</gene>
<protein>
    <submittedName>
        <fullName evidence="7">Tyrosine-type recombinase/integrase</fullName>
    </submittedName>
</protein>
<dbReference type="InterPro" id="IPR013762">
    <property type="entry name" value="Integrase-like_cat_sf"/>
</dbReference>
<dbReference type="InterPro" id="IPR044068">
    <property type="entry name" value="CB"/>
</dbReference>
<keyword evidence="2 4" id="KW-0238">DNA-binding</keyword>
<dbReference type="Gene3D" id="1.10.443.10">
    <property type="entry name" value="Intergrase catalytic core"/>
    <property type="match status" value="1"/>
</dbReference>
<dbReference type="PANTHER" id="PTHR30349">
    <property type="entry name" value="PHAGE INTEGRASE-RELATED"/>
    <property type="match status" value="1"/>
</dbReference>
<evidence type="ECO:0000313" key="7">
    <source>
        <dbReference type="EMBL" id="MDT2599452.1"/>
    </source>
</evidence>
<keyword evidence="8" id="KW-1185">Reference proteome</keyword>
<sequence>MLALKDYELYLLENEVRPNTRKNYINTLKQLDAFLNQHSFDLNKESLINFKEHLKNDEYAPGRKYKLKTINQKIVAVNIFLNWLERENLASSGLTLKLVKVQTKEHRESINESEYKRLIQHAKSDEMRLFILLIGNTGVRITEACSIRADDLNSKLIIIENKGKQRAISIPQFLKKQLKKYVEERGITDEIFYKTQTNYRLNLKAIAGRAKINKEKVYPHSIRHYFAKSFLEKHKGDSTVLQQLLGHENIGTTTIYTKLNTNELGNQFSKIKNT</sequence>
<dbReference type="Proteomes" id="UP001252875">
    <property type="component" value="Unassembled WGS sequence"/>
</dbReference>
<dbReference type="RefSeq" id="WP_311822098.1">
    <property type="nucleotide sequence ID" value="NZ_JARPYF010000012.1"/>
</dbReference>
<dbReference type="InterPro" id="IPR050090">
    <property type="entry name" value="Tyrosine_recombinase_XerCD"/>
</dbReference>
<evidence type="ECO:0000256" key="1">
    <source>
        <dbReference type="ARBA" id="ARBA00022908"/>
    </source>
</evidence>
<dbReference type="PANTHER" id="PTHR30349:SF89">
    <property type="entry name" value="INTEGRASE_RECOMBINASE"/>
    <property type="match status" value="1"/>
</dbReference>
<accession>A0ABU3EX56</accession>
<dbReference type="Gene3D" id="1.10.150.130">
    <property type="match status" value="1"/>
</dbReference>
<name>A0ABU3EX56_9ENTE</name>
<dbReference type="Pfam" id="PF00589">
    <property type="entry name" value="Phage_integrase"/>
    <property type="match status" value="1"/>
</dbReference>
<proteinExistence type="predicted"/>
<evidence type="ECO:0000256" key="4">
    <source>
        <dbReference type="PROSITE-ProRule" id="PRU01248"/>
    </source>
</evidence>
<dbReference type="InterPro" id="IPR004107">
    <property type="entry name" value="Integrase_SAM-like_N"/>
</dbReference>
<dbReference type="Pfam" id="PF13495">
    <property type="entry name" value="Phage_int_SAM_4"/>
    <property type="match status" value="1"/>
</dbReference>
<dbReference type="SUPFAM" id="SSF56349">
    <property type="entry name" value="DNA breaking-rejoining enzymes"/>
    <property type="match status" value="1"/>
</dbReference>
<dbReference type="EMBL" id="JARPYI010000002">
    <property type="protein sequence ID" value="MDT2599452.1"/>
    <property type="molecule type" value="Genomic_DNA"/>
</dbReference>
<evidence type="ECO:0000256" key="3">
    <source>
        <dbReference type="ARBA" id="ARBA00023172"/>
    </source>
</evidence>
<feature type="domain" description="Tyr recombinase" evidence="5">
    <location>
        <begin position="105"/>
        <end position="269"/>
    </location>
</feature>
<evidence type="ECO:0000256" key="2">
    <source>
        <dbReference type="ARBA" id="ARBA00023125"/>
    </source>
</evidence>
<evidence type="ECO:0000313" key="8">
    <source>
        <dbReference type="Proteomes" id="UP001252875"/>
    </source>
</evidence>
<keyword evidence="3" id="KW-0233">DNA recombination</keyword>
<keyword evidence="1" id="KW-0229">DNA integration</keyword>
<dbReference type="InterPro" id="IPR002104">
    <property type="entry name" value="Integrase_catalytic"/>
</dbReference>
<dbReference type="PROSITE" id="PS51898">
    <property type="entry name" value="TYR_RECOMBINASE"/>
    <property type="match status" value="1"/>
</dbReference>
<evidence type="ECO:0000259" key="6">
    <source>
        <dbReference type="PROSITE" id="PS51900"/>
    </source>
</evidence>
<dbReference type="InterPro" id="IPR010998">
    <property type="entry name" value="Integrase_recombinase_N"/>
</dbReference>
<dbReference type="InterPro" id="IPR011010">
    <property type="entry name" value="DNA_brk_join_enz"/>
</dbReference>
<evidence type="ECO:0000259" key="5">
    <source>
        <dbReference type="PROSITE" id="PS51898"/>
    </source>
</evidence>
<comment type="caution">
    <text evidence="7">The sequence shown here is derived from an EMBL/GenBank/DDBJ whole genome shotgun (WGS) entry which is preliminary data.</text>
</comment>
<organism evidence="7 8">
    <name type="scientific">Enterococcus hulanensis</name>
    <dbReference type="NCBI Taxonomy" id="2559929"/>
    <lineage>
        <taxon>Bacteria</taxon>
        <taxon>Bacillati</taxon>
        <taxon>Bacillota</taxon>
        <taxon>Bacilli</taxon>
        <taxon>Lactobacillales</taxon>
        <taxon>Enterococcaceae</taxon>
        <taxon>Enterococcus</taxon>
    </lineage>
</organism>
<feature type="domain" description="Core-binding (CB)" evidence="6">
    <location>
        <begin position="1"/>
        <end position="85"/>
    </location>
</feature>
<dbReference type="PROSITE" id="PS51900">
    <property type="entry name" value="CB"/>
    <property type="match status" value="1"/>
</dbReference>